<gene>
    <name evidence="2" type="ORF">BN1204_005195</name>
</gene>
<dbReference type="SUPFAM" id="SSF53254">
    <property type="entry name" value="Phosphoglycerate mutase-like"/>
    <property type="match status" value="2"/>
</dbReference>
<sequence>MGRICPGSSVPLRSHLPRIALSRTVSLLLRILRYGPYFLLSTHPIILAFLFCLSVDRVPPLQSEASQTSAPESSLSENLNRVSSPTPANPASAAQSLLQSFKKSPSHHPSVTELPPPVFGAVFEADSKQANTGDRYPQLTPGPEGDSLSSSISRRYDSSPLNPRSSLPANLPLSGKPAEMISLARPTCVGHECSRMLAFAAQWGTRSSIQKTVALHHFDLGPRDDPLVAFRPAPFLEETPSSTAPPKLSLFSTLRTSVSTPHMHSPVFHHVPPAFITLNLGLFRSTSGNGRTARHASEGQPHQGSATGQSHAGSHTAPQTSDTSPAPNRAGGSQMGSFDPHDDVPTGEATATPPPQVTRGQEAPAGTREPPRENERSVLRYILQPRSALHSLRRHFISAVTRLGNLSPSRALRSAGTNAASFLRNVWSNRLRRHRRVQTPSQMARVVGTWLDKHEDDIKKGKKKLLFLMRHAESEFNEWRRDSFRRLRVRDMFSYDPNMQDVCLTDRGLQQCASAARFYSQFRAELPTVEVDAYIVSPLSRTIQTALNTFSCPAVSRDPEHRLSLRPREGELPENQAVEPLHTHEKWLLLPLVRERIHTTGDTGRKAEELRDHLEALRASRRLPPNCSIDEDLDWSLVNPLNKWWLQFADDEIAQIEEVLSAPWYDADARKHHHLNGEEHAQETLRPSGSSHGPASSVAGEQAAAQQLNKLESDGEETPLETEPESVRDQLKAALRDYSTDVHDLIREQAWAERLQASWRFRKVPLESSRAVRARMRLVLKAICSVKDARVVVIVGHSIAFRVLTSTPKMGNASMAPFALDCESKTITDLH</sequence>
<feature type="region of interest" description="Disordered" evidence="1">
    <location>
        <begin position="64"/>
        <end position="95"/>
    </location>
</feature>
<evidence type="ECO:0000313" key="2">
    <source>
        <dbReference type="EMBL" id="CEL64634.1"/>
    </source>
</evidence>
<dbReference type="Gene3D" id="3.40.50.1240">
    <property type="entry name" value="Phosphoglycerate mutase-like"/>
    <property type="match status" value="1"/>
</dbReference>
<feature type="compositionally biased region" description="Polar residues" evidence="1">
    <location>
        <begin position="64"/>
        <end position="82"/>
    </location>
</feature>
<feature type="compositionally biased region" description="Polar residues" evidence="1">
    <location>
        <begin position="685"/>
        <end position="694"/>
    </location>
</feature>
<proteinExistence type="predicted"/>
<dbReference type="GO" id="GO:0005737">
    <property type="term" value="C:cytoplasm"/>
    <property type="evidence" value="ECO:0007669"/>
    <property type="project" value="TreeGrafter"/>
</dbReference>
<dbReference type="EMBL" id="LN714476">
    <property type="protein sequence ID" value="CEL64634.1"/>
    <property type="molecule type" value="Genomic_DNA"/>
</dbReference>
<dbReference type="SMART" id="SM00855">
    <property type="entry name" value="PGAM"/>
    <property type="match status" value="1"/>
</dbReference>
<dbReference type="InterPro" id="IPR050275">
    <property type="entry name" value="PGM_Phosphatase"/>
</dbReference>
<feature type="compositionally biased region" description="Polar residues" evidence="1">
    <location>
        <begin position="300"/>
        <end position="326"/>
    </location>
</feature>
<accession>A0A0F7U4E1</accession>
<dbReference type="CDD" id="cd07067">
    <property type="entry name" value="HP_PGM_like"/>
    <property type="match status" value="1"/>
</dbReference>
<feature type="region of interest" description="Disordered" evidence="1">
    <location>
        <begin position="679"/>
        <end position="706"/>
    </location>
</feature>
<dbReference type="PANTHER" id="PTHR48100:SF1">
    <property type="entry name" value="HISTIDINE PHOSPHATASE FAMILY PROTEIN-RELATED"/>
    <property type="match status" value="1"/>
</dbReference>
<feature type="compositionally biased region" description="Low complexity" evidence="1">
    <location>
        <begin position="83"/>
        <end position="95"/>
    </location>
</feature>
<protein>
    <submittedName>
        <fullName evidence="2">Phosphoglycerate mutase family protein</fullName>
    </submittedName>
</protein>
<name>A0A0F7U4E1_NEOCL</name>
<dbReference type="InterPro" id="IPR013078">
    <property type="entry name" value="His_Pase_superF_clade-1"/>
</dbReference>
<feature type="region of interest" description="Disordered" evidence="1">
    <location>
        <begin position="287"/>
        <end position="375"/>
    </location>
</feature>
<dbReference type="PANTHER" id="PTHR48100">
    <property type="entry name" value="BROAD-SPECIFICITY PHOSPHATASE YOR283W-RELATED"/>
    <property type="match status" value="1"/>
</dbReference>
<organism evidence="2">
    <name type="scientific">Neospora caninum (strain Liverpool)</name>
    <dbReference type="NCBI Taxonomy" id="572307"/>
    <lineage>
        <taxon>Eukaryota</taxon>
        <taxon>Sar</taxon>
        <taxon>Alveolata</taxon>
        <taxon>Apicomplexa</taxon>
        <taxon>Conoidasida</taxon>
        <taxon>Coccidia</taxon>
        <taxon>Eucoccidiorida</taxon>
        <taxon>Eimeriorina</taxon>
        <taxon>Sarcocystidae</taxon>
        <taxon>Neospora</taxon>
    </lineage>
</organism>
<dbReference type="GO" id="GO:0016791">
    <property type="term" value="F:phosphatase activity"/>
    <property type="evidence" value="ECO:0007669"/>
    <property type="project" value="TreeGrafter"/>
</dbReference>
<dbReference type="AlphaFoldDB" id="A0A0F7U4E1"/>
<evidence type="ECO:0000256" key="1">
    <source>
        <dbReference type="SAM" id="MobiDB-lite"/>
    </source>
</evidence>
<reference evidence="2" key="1">
    <citation type="journal article" date="2015" name="PLoS ONE">
        <title>Comprehensive Evaluation of Toxoplasma gondii VEG and Neospora caninum LIV Genomes with Tachyzoite Stage Transcriptome and Proteome Defines Novel Transcript Features.</title>
        <authorList>
            <person name="Ramaprasad A."/>
            <person name="Mourier T."/>
            <person name="Naeem R."/>
            <person name="Malas T.B."/>
            <person name="Moussa E."/>
            <person name="Panigrahi A."/>
            <person name="Vermont S.J."/>
            <person name="Otto T.D."/>
            <person name="Wastling J."/>
            <person name="Pain A."/>
        </authorList>
    </citation>
    <scope>NUCLEOTIDE SEQUENCE</scope>
    <source>
        <strain evidence="2">Liverpool</strain>
    </source>
</reference>
<feature type="region of interest" description="Disordered" evidence="1">
    <location>
        <begin position="130"/>
        <end position="174"/>
    </location>
</feature>
<dbReference type="InterPro" id="IPR029033">
    <property type="entry name" value="His_PPase_superfam"/>
</dbReference>